<dbReference type="GO" id="GO:0005829">
    <property type="term" value="C:cytosol"/>
    <property type="evidence" value="ECO:0007669"/>
    <property type="project" value="TreeGrafter"/>
</dbReference>
<comment type="caution">
    <text evidence="11">The sequence shown here is derived from an EMBL/GenBank/DDBJ whole genome shotgun (WGS) entry which is preliminary data.</text>
</comment>
<dbReference type="SFLD" id="SFLDG01135">
    <property type="entry name" value="C1.5.6:_HAD__Beta-PGM__Phospha"/>
    <property type="match status" value="1"/>
</dbReference>
<evidence type="ECO:0000313" key="12">
    <source>
        <dbReference type="Proteomes" id="UP000029917"/>
    </source>
</evidence>
<dbReference type="SFLD" id="SFLDS00003">
    <property type="entry name" value="Haloacid_Dehalogenase"/>
    <property type="match status" value="1"/>
</dbReference>
<evidence type="ECO:0000256" key="1">
    <source>
        <dbReference type="ARBA" id="ARBA00000830"/>
    </source>
</evidence>
<dbReference type="GO" id="GO:0046295">
    <property type="term" value="P:glycolate biosynthetic process"/>
    <property type="evidence" value="ECO:0007669"/>
    <property type="project" value="UniProtKB-UniRule"/>
</dbReference>
<proteinExistence type="inferred from homology"/>
<reference evidence="11 12" key="2">
    <citation type="submission" date="2014-10" db="EMBL/GenBank/DDBJ databases">
        <title>Paracoccus sanguinis sp. nov., isolated from clinical specimens of New York State patients.</title>
        <authorList>
            <person name="Mingle L.A."/>
            <person name="Cole J.A."/>
            <person name="Lapierre P."/>
            <person name="Musser K.A."/>
        </authorList>
    </citation>
    <scope>NUCLEOTIDE SEQUENCE [LARGE SCALE GENOMIC DNA]</scope>
    <source>
        <strain evidence="11 12">HAMBI 3106</strain>
    </source>
</reference>
<keyword evidence="9 10" id="KW-0119">Carbohydrate metabolism</keyword>
<dbReference type="SUPFAM" id="SSF56784">
    <property type="entry name" value="HAD-like"/>
    <property type="match status" value="1"/>
</dbReference>
<dbReference type="InterPro" id="IPR050155">
    <property type="entry name" value="HAD-like_hydrolase_sf"/>
</dbReference>
<comment type="cofactor">
    <cofactor evidence="2 10">
        <name>Mg(2+)</name>
        <dbReference type="ChEBI" id="CHEBI:18420"/>
    </cofactor>
</comment>
<dbReference type="Proteomes" id="UP000029917">
    <property type="component" value="Unassembled WGS sequence"/>
</dbReference>
<dbReference type="STRING" id="690417.IC63_13160"/>
<keyword evidence="12" id="KW-1185">Reference proteome</keyword>
<dbReference type="InterPro" id="IPR023214">
    <property type="entry name" value="HAD_sf"/>
</dbReference>
<comment type="pathway">
    <text evidence="3 10">Organic acid metabolism; glycolate biosynthesis; glycolate from 2-phosphoglycolate: step 1/1.</text>
</comment>
<dbReference type="InterPro" id="IPR041492">
    <property type="entry name" value="HAD_2"/>
</dbReference>
<dbReference type="GO" id="GO:0005975">
    <property type="term" value="P:carbohydrate metabolic process"/>
    <property type="evidence" value="ECO:0007669"/>
    <property type="project" value="InterPro"/>
</dbReference>
<dbReference type="EMBL" id="JRKS01000050">
    <property type="protein sequence ID" value="KGJ03559.1"/>
    <property type="molecule type" value="Genomic_DNA"/>
</dbReference>
<dbReference type="AlphaFoldDB" id="A0A099EZE1"/>
<evidence type="ECO:0000256" key="6">
    <source>
        <dbReference type="ARBA" id="ARBA00022723"/>
    </source>
</evidence>
<comment type="function">
    <text evidence="10">Specifically catalyzes the dephosphorylation of 2-phosphoglycolate. Is involved in the dissimilation of the intracellular 2-phosphoglycolate formed during the DNA repair of 3'-phosphoglycolate ends, a major class of DNA lesions induced by oxidative stress.</text>
</comment>
<dbReference type="InterPro" id="IPR036412">
    <property type="entry name" value="HAD-like_sf"/>
</dbReference>
<dbReference type="InterPro" id="IPR006439">
    <property type="entry name" value="HAD-SF_hydro_IA"/>
</dbReference>
<feature type="binding site" evidence="10">
    <location>
        <position position="164"/>
    </location>
    <ligand>
        <name>Mg(2+)</name>
        <dbReference type="ChEBI" id="CHEBI:18420"/>
    </ligand>
</feature>
<dbReference type="NCBIfam" id="TIGR01549">
    <property type="entry name" value="HAD-SF-IA-v1"/>
    <property type="match status" value="1"/>
</dbReference>
<dbReference type="InterPro" id="IPR023198">
    <property type="entry name" value="PGP-like_dom2"/>
</dbReference>
<comment type="similarity">
    <text evidence="4 10">Belongs to the HAD-like hydrolase superfamily. CbbY/CbbZ/Gph/YieH family.</text>
</comment>
<dbReference type="Pfam" id="PF13419">
    <property type="entry name" value="HAD_2"/>
    <property type="match status" value="1"/>
</dbReference>
<dbReference type="GO" id="GO:0006281">
    <property type="term" value="P:DNA repair"/>
    <property type="evidence" value="ECO:0007669"/>
    <property type="project" value="TreeGrafter"/>
</dbReference>
<evidence type="ECO:0000256" key="4">
    <source>
        <dbReference type="ARBA" id="ARBA00006171"/>
    </source>
</evidence>
<accession>A0A099EZE1</accession>
<gene>
    <name evidence="11" type="ORF">IC63_13160</name>
</gene>
<feature type="active site" description="Nucleophile" evidence="10">
    <location>
        <position position="6"/>
    </location>
</feature>
<feature type="binding site" evidence="10">
    <location>
        <position position="8"/>
    </location>
    <ligand>
        <name>Mg(2+)</name>
        <dbReference type="ChEBI" id="CHEBI:18420"/>
    </ligand>
</feature>
<dbReference type="UniPathway" id="UPA00865">
    <property type="reaction ID" value="UER00834"/>
</dbReference>
<evidence type="ECO:0000256" key="9">
    <source>
        <dbReference type="ARBA" id="ARBA00023277"/>
    </source>
</evidence>
<dbReference type="HAMAP" id="MF_00495">
    <property type="entry name" value="GPH_hydrolase_bact"/>
    <property type="match status" value="1"/>
</dbReference>
<feature type="binding site" evidence="10">
    <location>
        <position position="6"/>
    </location>
    <ligand>
        <name>Mg(2+)</name>
        <dbReference type="ChEBI" id="CHEBI:18420"/>
    </ligand>
</feature>
<evidence type="ECO:0000256" key="10">
    <source>
        <dbReference type="HAMAP-Rule" id="MF_00495"/>
    </source>
</evidence>
<sequence length="217" mass="22812">MIVIFDLDGTLIDSAPDIHATANTVLAGEGLGDLDLPTVRSFIGRGVPHLVGRLLGAHGIEDAPRRARMMAEFGRHYDSAVNLTTVFPGVPQALAQLRAQGHVLGICTNKPVSPARAILRHVGLLDHFAVVIGGDSCPERKPHPAPLLLARSACGKGPVVYVGDSEVDAECAAAAGLPLVLYTHGYRHAPAETLPHAALLDDFARLPEVLDALMPAS</sequence>
<evidence type="ECO:0000256" key="5">
    <source>
        <dbReference type="ARBA" id="ARBA00013078"/>
    </source>
</evidence>
<dbReference type="PANTHER" id="PTHR43434:SF23">
    <property type="entry name" value="PHOSPHOGLYCOLATE PHOSPHATASE"/>
    <property type="match status" value="1"/>
</dbReference>
<protein>
    <recommendedName>
        <fullName evidence="5 10">Phosphoglycolate phosphatase</fullName>
        <shortName evidence="10">PGP</shortName>
        <shortName evidence="10">PGPase</shortName>
        <ecNumber evidence="5 10">3.1.3.18</ecNumber>
    </recommendedName>
</protein>
<dbReference type="EC" id="3.1.3.18" evidence="5 10"/>
<evidence type="ECO:0000256" key="2">
    <source>
        <dbReference type="ARBA" id="ARBA00001946"/>
    </source>
</evidence>
<dbReference type="InterPro" id="IPR037512">
    <property type="entry name" value="PGPase_prok"/>
</dbReference>
<evidence type="ECO:0000256" key="7">
    <source>
        <dbReference type="ARBA" id="ARBA00022801"/>
    </source>
</evidence>
<dbReference type="RefSeq" id="WP_036720931.1">
    <property type="nucleotide sequence ID" value="NZ_JRKS01000050.1"/>
</dbReference>
<evidence type="ECO:0000256" key="3">
    <source>
        <dbReference type="ARBA" id="ARBA00004818"/>
    </source>
</evidence>
<dbReference type="GO" id="GO:0008967">
    <property type="term" value="F:phosphoglycolate phosphatase activity"/>
    <property type="evidence" value="ECO:0007669"/>
    <property type="project" value="UniProtKB-UniRule"/>
</dbReference>
<keyword evidence="8 10" id="KW-0460">Magnesium</keyword>
<dbReference type="SFLD" id="SFLDG01129">
    <property type="entry name" value="C1.5:_HAD__Beta-PGM__Phosphata"/>
    <property type="match status" value="1"/>
</dbReference>
<reference evidence="11 12" key="1">
    <citation type="submission" date="2014-09" db="EMBL/GenBank/DDBJ databases">
        <authorList>
            <person name="McGinnis J.M."/>
            <person name="Wolfgang W.J."/>
        </authorList>
    </citation>
    <scope>NUCLEOTIDE SEQUENCE [LARGE SCALE GENOMIC DNA]</scope>
    <source>
        <strain evidence="11 12">HAMBI 3106</strain>
    </source>
</reference>
<keyword evidence="7 10" id="KW-0378">Hydrolase</keyword>
<comment type="catalytic activity">
    <reaction evidence="1 10">
        <text>2-phosphoglycolate + H2O = glycolate + phosphate</text>
        <dbReference type="Rhea" id="RHEA:14369"/>
        <dbReference type="ChEBI" id="CHEBI:15377"/>
        <dbReference type="ChEBI" id="CHEBI:29805"/>
        <dbReference type="ChEBI" id="CHEBI:43474"/>
        <dbReference type="ChEBI" id="CHEBI:58033"/>
        <dbReference type="EC" id="3.1.3.18"/>
    </reaction>
</comment>
<dbReference type="NCBIfam" id="TIGR01449">
    <property type="entry name" value="PGP_bact"/>
    <property type="match status" value="1"/>
</dbReference>
<keyword evidence="6 10" id="KW-0479">Metal-binding</keyword>
<dbReference type="OrthoDB" id="9793014at2"/>
<dbReference type="GO" id="GO:0046872">
    <property type="term" value="F:metal ion binding"/>
    <property type="evidence" value="ECO:0007669"/>
    <property type="project" value="UniProtKB-KW"/>
</dbReference>
<dbReference type="Gene3D" id="1.10.150.240">
    <property type="entry name" value="Putative phosphatase, domain 2"/>
    <property type="match status" value="1"/>
</dbReference>
<evidence type="ECO:0000256" key="8">
    <source>
        <dbReference type="ARBA" id="ARBA00022842"/>
    </source>
</evidence>
<evidence type="ECO:0000313" key="11">
    <source>
        <dbReference type="EMBL" id="KGJ03559.1"/>
    </source>
</evidence>
<dbReference type="PANTHER" id="PTHR43434">
    <property type="entry name" value="PHOSPHOGLYCOLATE PHOSPHATASE"/>
    <property type="match status" value="1"/>
</dbReference>
<name>A0A099EZE1_9RHOB</name>
<organism evidence="11 12">
    <name type="scientific">Paracoccus sphaerophysae</name>
    <dbReference type="NCBI Taxonomy" id="690417"/>
    <lineage>
        <taxon>Bacteria</taxon>
        <taxon>Pseudomonadati</taxon>
        <taxon>Pseudomonadota</taxon>
        <taxon>Alphaproteobacteria</taxon>
        <taxon>Rhodobacterales</taxon>
        <taxon>Paracoccaceae</taxon>
        <taxon>Paracoccus</taxon>
    </lineage>
</organism>
<dbReference type="Gene3D" id="3.40.50.1000">
    <property type="entry name" value="HAD superfamily/HAD-like"/>
    <property type="match status" value="1"/>
</dbReference>